<name>H8KZY7_FRAAD</name>
<evidence type="ECO:0000313" key="2">
    <source>
        <dbReference type="Proteomes" id="UP000005234"/>
    </source>
</evidence>
<dbReference type="RefSeq" id="WP_014402274.1">
    <property type="nucleotide sequence ID" value="NC_017033.1"/>
</dbReference>
<evidence type="ECO:0008006" key="3">
    <source>
        <dbReference type="Google" id="ProtNLM"/>
    </source>
</evidence>
<dbReference type="Proteomes" id="UP000005234">
    <property type="component" value="Chromosome"/>
</dbReference>
<evidence type="ECO:0000313" key="1">
    <source>
        <dbReference type="EMBL" id="AFC85268.1"/>
    </source>
</evidence>
<keyword evidence="2" id="KW-1185">Reference proteome</keyword>
<dbReference type="KEGG" id="fau:Fraau_0797"/>
<dbReference type="AlphaFoldDB" id="H8KZY7"/>
<dbReference type="HOGENOM" id="CLU_123381_0_0_6"/>
<dbReference type="eggNOG" id="ENOG50314HW">
    <property type="taxonomic scope" value="Bacteria"/>
</dbReference>
<gene>
    <name evidence="1" type="ordered locus">Fraau_0797</name>
</gene>
<dbReference type="EMBL" id="CP003350">
    <property type="protein sequence ID" value="AFC85268.1"/>
    <property type="molecule type" value="Genomic_DNA"/>
</dbReference>
<protein>
    <recommendedName>
        <fullName evidence="3">IrrE N-terminal-like domain-containing protein</fullName>
    </recommendedName>
</protein>
<proteinExistence type="predicted"/>
<reference evidence="1" key="1">
    <citation type="submission" date="2012-02" db="EMBL/GenBank/DDBJ databases">
        <title>The complete genome of Frateuria aurantia DSM 6220.</title>
        <authorList>
            <consortium name="US DOE Joint Genome Institute (JGI-PGF)"/>
            <person name="Lucas S."/>
            <person name="Copeland A."/>
            <person name="Lapidus A."/>
            <person name="Glavina del Rio T."/>
            <person name="Dalin E."/>
            <person name="Tice H."/>
            <person name="Bruce D."/>
            <person name="Goodwin L."/>
            <person name="Pitluck S."/>
            <person name="Peters L."/>
            <person name="Ovchinnikova G."/>
            <person name="Teshima H."/>
            <person name="Kyrpides N."/>
            <person name="Mavromatis K."/>
            <person name="Ivanova N."/>
            <person name="Brettin T."/>
            <person name="Detter J.C."/>
            <person name="Han C."/>
            <person name="Larimer F."/>
            <person name="Land M."/>
            <person name="Hauser L."/>
            <person name="Markowitz V."/>
            <person name="Cheng J.-F."/>
            <person name="Hugenholtz P."/>
            <person name="Woyke T."/>
            <person name="Wu D."/>
            <person name="Brambilla E."/>
            <person name="Klenk H.-P."/>
            <person name="Eisen J.A."/>
        </authorList>
    </citation>
    <scope>NUCLEOTIDE SEQUENCE</scope>
    <source>
        <strain evidence="1">DSM 6220</strain>
    </source>
</reference>
<dbReference type="STRING" id="767434.Fraau_0797"/>
<accession>H8KZY7</accession>
<organism evidence="1 2">
    <name type="scientific">Frateuria aurantia (strain ATCC 33424 / DSM 6220 / KCTC 2777 / LMG 1558 / NBRC 3245 / NCIMB 13370)</name>
    <name type="common">Acetobacter aurantius</name>
    <dbReference type="NCBI Taxonomy" id="767434"/>
    <lineage>
        <taxon>Bacteria</taxon>
        <taxon>Pseudomonadati</taxon>
        <taxon>Pseudomonadota</taxon>
        <taxon>Gammaproteobacteria</taxon>
        <taxon>Lysobacterales</taxon>
        <taxon>Rhodanobacteraceae</taxon>
        <taxon>Frateuria</taxon>
    </lineage>
</organism>
<sequence>MNPTDLAADAVITLAEVDRDAVAALLRQHELELVAVPAGQPIPGSFWGDEEAGIIGSSVFARPDTPIHSLLHEACHLIVLPPERRALVHTDATDSIDEEDATCYLQIMLADCLPGVGSARLMADMDRWGYSFRLGSTRAWFEQDAGNARHWLQQRGLLPGDAQTDASSPDPAR</sequence>
<dbReference type="OrthoDB" id="5783548at2"/>